<keyword evidence="4 8" id="KW-0808">Transferase</keyword>
<dbReference type="PANTHER" id="PTHR21645:SF2">
    <property type="entry name" value="GLYCOSYLTRANSFERASE FAMILY 92 PROTEIN F59C6.8"/>
    <property type="match status" value="1"/>
</dbReference>
<accession>A0A1I7SCU3</accession>
<dbReference type="EMBL" id="CAJFCV020000002">
    <property type="protein sequence ID" value="CAG9093474.1"/>
    <property type="molecule type" value="Genomic_DNA"/>
</dbReference>
<comment type="subcellular location">
    <subcellularLocation>
        <location evidence="1">Membrane</location>
        <topology evidence="1">Single-pass membrane protein</topology>
    </subcellularLocation>
</comment>
<reference evidence="10" key="2">
    <citation type="submission" date="2020-08" db="EMBL/GenBank/DDBJ databases">
        <authorList>
            <person name="Kikuchi T."/>
        </authorList>
    </citation>
    <scope>NUCLEOTIDE SEQUENCE</scope>
    <source>
        <strain evidence="9">Ka4C1</strain>
    </source>
</reference>
<keyword evidence="5 8" id="KW-0812">Transmembrane</keyword>
<evidence type="ECO:0000256" key="2">
    <source>
        <dbReference type="ARBA" id="ARBA00007647"/>
    </source>
</evidence>
<dbReference type="InterPro" id="IPR008166">
    <property type="entry name" value="Glyco_transf_92"/>
</dbReference>
<dbReference type="OrthoDB" id="2526284at2759"/>
<name>A0A1I7SCU3_BURXY</name>
<sequence length="514" mass="58545">MSEAWKSHKNKRLFVGLGVTATIALFVTSQLLINDNVPLNWIHNRIKDVVQKDEPIDMFVATAHAANFEHSPHLHTVYLNTMVGDTANSEEKRRDRMKFKCISDGDEVVDSLLHGIDGGGGCSWKNYYFVCQFQRPVQSVRLVDDSGFGPELAVKQPISGKIPLVVCLSRTFYYENWQVMLTVLEMYKAMGVSEFSIHIINIVKEVYDILKLYQNEINLKIHPGYLTPKILGRPENPNFETEAINQIVAYNDCFYSYREAAEFLIFSDLDDLITPENGDLLAKAQQLLQQFPTASSFEFPWTISKFGGAQNPSAFSIPRLFSGLEVLHIENYGKSIIVPKRICNAIIHNAVGESARVKGYEHKNVSFTEGHGRTLHIREMVMKDFNGSVADDKSVDKVDRKFVNIEAMERAERALRQRIDGKLNKAFQTLPSNLFFTPLFRNCYKDMILDKRQCSSLSFCKITTENRPQCAAVASDYKGYINGKLNFYVQHNLRIVEDSNCELQLANPVIIERR</sequence>
<evidence type="ECO:0000313" key="12">
    <source>
        <dbReference type="Proteomes" id="UP000659654"/>
    </source>
</evidence>
<dbReference type="GO" id="GO:0016757">
    <property type="term" value="F:glycosyltransferase activity"/>
    <property type="evidence" value="ECO:0007669"/>
    <property type="project" value="UniProtKB-UniRule"/>
</dbReference>
<evidence type="ECO:0000256" key="8">
    <source>
        <dbReference type="RuleBase" id="RU366017"/>
    </source>
</evidence>
<reference evidence="13" key="1">
    <citation type="submission" date="2016-11" db="UniProtKB">
        <authorList>
            <consortium name="WormBaseParasite"/>
        </authorList>
    </citation>
    <scope>IDENTIFICATION</scope>
</reference>
<evidence type="ECO:0000313" key="9">
    <source>
        <dbReference type="EMBL" id="CAD5213838.1"/>
    </source>
</evidence>
<keyword evidence="7 8" id="KW-0472">Membrane</keyword>
<dbReference type="InterPro" id="IPR052012">
    <property type="entry name" value="GTase_92"/>
</dbReference>
<evidence type="ECO:0000313" key="10">
    <source>
        <dbReference type="EMBL" id="CAG9093474.1"/>
    </source>
</evidence>
<evidence type="ECO:0000256" key="6">
    <source>
        <dbReference type="ARBA" id="ARBA00022989"/>
    </source>
</evidence>
<gene>
    <name evidence="9" type="ORF">BXYJ_LOCUS3230</name>
</gene>
<dbReference type="EC" id="2.4.1.-" evidence="8"/>
<evidence type="ECO:0000256" key="5">
    <source>
        <dbReference type="ARBA" id="ARBA00022692"/>
    </source>
</evidence>
<dbReference type="Pfam" id="PF01697">
    <property type="entry name" value="Glyco_transf_92"/>
    <property type="match status" value="1"/>
</dbReference>
<dbReference type="WBParaSite" id="BXY_1084700.1">
    <property type="protein sequence ID" value="BXY_1084700.1"/>
    <property type="gene ID" value="BXY_1084700"/>
</dbReference>
<dbReference type="Proteomes" id="UP000095284">
    <property type="component" value="Unplaced"/>
</dbReference>
<dbReference type="eggNOG" id="KOG4735">
    <property type="taxonomic scope" value="Eukaryota"/>
</dbReference>
<dbReference type="AlphaFoldDB" id="A0A1I7SCU3"/>
<evidence type="ECO:0000256" key="1">
    <source>
        <dbReference type="ARBA" id="ARBA00004167"/>
    </source>
</evidence>
<keyword evidence="12" id="KW-1185">Reference proteome</keyword>
<evidence type="ECO:0000313" key="13">
    <source>
        <dbReference type="WBParaSite" id="BXY_1084700.1"/>
    </source>
</evidence>
<dbReference type="GO" id="GO:0016020">
    <property type="term" value="C:membrane"/>
    <property type="evidence" value="ECO:0007669"/>
    <property type="project" value="UniProtKB-SubCell"/>
</dbReference>
<keyword evidence="3 8" id="KW-0328">Glycosyltransferase</keyword>
<keyword evidence="6 8" id="KW-1133">Transmembrane helix</keyword>
<feature type="transmembrane region" description="Helical" evidence="8">
    <location>
        <begin position="12"/>
        <end position="33"/>
    </location>
</feature>
<organism evidence="11 13">
    <name type="scientific">Bursaphelenchus xylophilus</name>
    <name type="common">Pinewood nematode worm</name>
    <name type="synonym">Aphelenchoides xylophilus</name>
    <dbReference type="NCBI Taxonomy" id="6326"/>
    <lineage>
        <taxon>Eukaryota</taxon>
        <taxon>Metazoa</taxon>
        <taxon>Ecdysozoa</taxon>
        <taxon>Nematoda</taxon>
        <taxon>Chromadorea</taxon>
        <taxon>Rhabditida</taxon>
        <taxon>Tylenchina</taxon>
        <taxon>Tylenchomorpha</taxon>
        <taxon>Aphelenchoidea</taxon>
        <taxon>Aphelenchoididae</taxon>
        <taxon>Bursaphelenchus</taxon>
    </lineage>
</organism>
<evidence type="ECO:0000313" key="11">
    <source>
        <dbReference type="Proteomes" id="UP000095284"/>
    </source>
</evidence>
<dbReference type="PANTHER" id="PTHR21645">
    <property type="entry name" value="GLYCOSYLTRANSFERASE FAMILY 92 PROTEIN"/>
    <property type="match status" value="1"/>
</dbReference>
<dbReference type="Proteomes" id="UP000659654">
    <property type="component" value="Unassembled WGS sequence"/>
</dbReference>
<evidence type="ECO:0000256" key="7">
    <source>
        <dbReference type="ARBA" id="ARBA00023136"/>
    </source>
</evidence>
<proteinExistence type="inferred from homology"/>
<protein>
    <recommendedName>
        <fullName evidence="8">Glycosyltransferase family 92 protein</fullName>
        <ecNumber evidence="8">2.4.1.-</ecNumber>
    </recommendedName>
</protein>
<dbReference type="Proteomes" id="UP000582659">
    <property type="component" value="Unassembled WGS sequence"/>
</dbReference>
<comment type="similarity">
    <text evidence="2 8">Belongs to the glycosyltransferase 92 family.</text>
</comment>
<evidence type="ECO:0000256" key="3">
    <source>
        <dbReference type="ARBA" id="ARBA00022676"/>
    </source>
</evidence>
<dbReference type="EMBL" id="CAJFDI010000002">
    <property type="protein sequence ID" value="CAD5213838.1"/>
    <property type="molecule type" value="Genomic_DNA"/>
</dbReference>
<evidence type="ECO:0000256" key="4">
    <source>
        <dbReference type="ARBA" id="ARBA00022679"/>
    </source>
</evidence>